<feature type="compositionally biased region" description="Basic and acidic residues" evidence="1">
    <location>
        <begin position="242"/>
        <end position="253"/>
    </location>
</feature>
<feature type="compositionally biased region" description="Basic and acidic residues" evidence="1">
    <location>
        <begin position="1034"/>
        <end position="1043"/>
    </location>
</feature>
<dbReference type="PRINTS" id="PR00069">
    <property type="entry name" value="ALDKETRDTASE"/>
</dbReference>
<protein>
    <submittedName>
        <fullName evidence="3">Jg17920 protein</fullName>
    </submittedName>
</protein>
<feature type="region of interest" description="Disordered" evidence="1">
    <location>
        <begin position="42"/>
        <end position="67"/>
    </location>
</feature>
<dbReference type="InterPro" id="IPR023210">
    <property type="entry name" value="NADP_OxRdtase_dom"/>
</dbReference>
<comment type="caution">
    <text evidence="3">The sequence shown here is derived from an EMBL/GenBank/DDBJ whole genome shotgun (WGS) entry which is preliminary data.</text>
</comment>
<dbReference type="GO" id="GO:0016491">
    <property type="term" value="F:oxidoreductase activity"/>
    <property type="evidence" value="ECO:0007669"/>
    <property type="project" value="InterPro"/>
</dbReference>
<dbReference type="InterPro" id="IPR020471">
    <property type="entry name" value="AKR"/>
</dbReference>
<dbReference type="InterPro" id="IPR018170">
    <property type="entry name" value="Aldo/ket_reductase_CS"/>
</dbReference>
<accession>A0A8S4RL63</accession>
<feature type="compositionally biased region" description="Basic and acidic residues" evidence="1">
    <location>
        <begin position="517"/>
        <end position="532"/>
    </location>
</feature>
<evidence type="ECO:0000313" key="3">
    <source>
        <dbReference type="EMBL" id="CAH2238034.1"/>
    </source>
</evidence>
<dbReference type="InterPro" id="IPR036812">
    <property type="entry name" value="NAD(P)_OxRdtase_dom_sf"/>
</dbReference>
<dbReference type="EMBL" id="CAKXAJ010025315">
    <property type="protein sequence ID" value="CAH2238034.1"/>
    <property type="molecule type" value="Genomic_DNA"/>
</dbReference>
<name>A0A8S4RL63_9NEOP</name>
<feature type="compositionally biased region" description="Basic and acidic residues" evidence="1">
    <location>
        <begin position="1017"/>
        <end position="1027"/>
    </location>
</feature>
<evidence type="ECO:0000256" key="1">
    <source>
        <dbReference type="SAM" id="MobiDB-lite"/>
    </source>
</evidence>
<organism evidence="3 4">
    <name type="scientific">Pararge aegeria aegeria</name>
    <dbReference type="NCBI Taxonomy" id="348720"/>
    <lineage>
        <taxon>Eukaryota</taxon>
        <taxon>Metazoa</taxon>
        <taxon>Ecdysozoa</taxon>
        <taxon>Arthropoda</taxon>
        <taxon>Hexapoda</taxon>
        <taxon>Insecta</taxon>
        <taxon>Pterygota</taxon>
        <taxon>Neoptera</taxon>
        <taxon>Endopterygota</taxon>
        <taxon>Lepidoptera</taxon>
        <taxon>Glossata</taxon>
        <taxon>Ditrysia</taxon>
        <taxon>Papilionoidea</taxon>
        <taxon>Nymphalidae</taxon>
        <taxon>Satyrinae</taxon>
        <taxon>Satyrini</taxon>
        <taxon>Parargina</taxon>
        <taxon>Pararge</taxon>
    </lineage>
</organism>
<dbReference type="Gene3D" id="3.20.20.100">
    <property type="entry name" value="NADP-dependent oxidoreductase domain"/>
    <property type="match status" value="1"/>
</dbReference>
<dbReference type="SUPFAM" id="SSF51430">
    <property type="entry name" value="NAD(P)-linked oxidoreductase"/>
    <property type="match status" value="1"/>
</dbReference>
<reference evidence="3" key="1">
    <citation type="submission" date="2022-03" db="EMBL/GenBank/DDBJ databases">
        <authorList>
            <person name="Lindestad O."/>
        </authorList>
    </citation>
    <scope>NUCLEOTIDE SEQUENCE</scope>
</reference>
<gene>
    <name evidence="3" type="primary">jg17920</name>
    <name evidence="3" type="ORF">PAEG_LOCUS15188</name>
</gene>
<proteinExistence type="predicted"/>
<dbReference type="PROSITE" id="PS00798">
    <property type="entry name" value="ALDOKETO_REDUCTASE_1"/>
    <property type="match status" value="1"/>
</dbReference>
<dbReference type="PANTHER" id="PTHR11732">
    <property type="entry name" value="ALDO/KETO REDUCTASE"/>
    <property type="match status" value="1"/>
</dbReference>
<sequence length="1327" mass="149335">MAGIGHSSLLKFFVDIPKITMSEHETISTRIESQVPRVQKIRSATETTFSKPEWENTPEPNTYDEEPQQIYIKGDVDTLSEGKEEEDIVTNKVIDSKEDDNTPDVKYKDNFGLSDKKDHDVIILKSEENAVYSPVITVTKEESTLTKEDVKLQKVVVSEDISDESKIQNRTLSVPETCSSNEVNTKIRGEVLAVPITIDKHTYEKNDIKKTQGGDQNDTKKIQTKIPKLRLKQVVEKIKKEKQAVRKEKEPEPAQKLNVSIPRIKDIQNHPQQNLDSVQNNKTQKVESPKVDDEFDKIYEEIIENEAFNNVPSPEKISNPIKLESKFEEIIHNYDENNVEPISIEKTKSKIPLLKRKSEQEIEIPPPSNRKHSLKRANTEDFKGKIPVAIAKEKALKSNVENIINGSTTDETTAGMKPNANSKSNFELLSTVDTPTVQNENTSTFMETKELSKISPTENFVLKPDKNNNSNIKDTAKCKIPVAFNSKETMESKINSTVLNKHPTRVNAIEKISSKISTDKTDQTNDKKDEKPQSYNVVTHNVRSSTVFLQSEKHTKQDNRHLTEANVDNKMNTEHTGSSLTIKNSNDVKHHTQNVIFDEPIVSKAEVLSLENPANYKTNQFYITSCNDSKSVNGSRLSENKHGLNASDIKNNNTTIQSPIKTVDSSGSSRKYHNKNADTILLPIEKENWKNNETSNIIENSNPIIVSNESIITTTGESKEIDTVVHNKVSENIHNVPEKLQKNGILEDPPAINTNIEEKEEEDIIMLKGKVDRVIRRLDSKDYKTVKKEIDDVPKGVSVISKIAIFDKGDSDTSSKTDVLDIKIIKATNQGIIVNDKPIIVNEILKTDANQNEINDKVETIGLVSTYVKVREENKTETTNNAHDMEFKEVNKTANRGVLKTKNLYKNSINEGNKIRRTVSSAVSENNEVFAKKDDEAACLEIWKEYRRKKELDSDIRRAKSLAELDLGDAVRGRVRQLVVRMSSVELAPATRARLYGKDSPVAGSVSQRIALYERKLTPCRGDDHPSRQASKPHAAEAKSLSEEELRRKIEELRSAKEKYGELDNMTYVELSDGGKMPVLALGTAMLEPALIAPVVSAALDLGYRAVDAAYVYGNEREVGSALRDKMRDGTVTRSELFIINKLWSTFHRRDLVEKACRQSLDAMGLDYFDLYLIHNPMSFKEGPNPLPKIANVLQYSEHDYLEAWYGIEGLVKKGLVKRGGLSNFNSVQIERVMDKGWIKPVVNQVECHPYLTQLRLEEFCLARNIKLSCFGVLGSKGTPPELTSGLPPVIDDPLVKVMAAGLGITPAQLLIRMGDTHRNYPFRIAF</sequence>
<feature type="region of interest" description="Disordered" evidence="1">
    <location>
        <begin position="1017"/>
        <end position="1043"/>
    </location>
</feature>
<feature type="region of interest" description="Disordered" evidence="1">
    <location>
        <begin position="242"/>
        <end position="261"/>
    </location>
</feature>
<dbReference type="Proteomes" id="UP000838756">
    <property type="component" value="Unassembled WGS sequence"/>
</dbReference>
<dbReference type="OrthoDB" id="416253at2759"/>
<feature type="domain" description="NADP-dependent oxidoreductase" evidence="2">
    <location>
        <begin position="1089"/>
        <end position="1276"/>
    </location>
</feature>
<dbReference type="Pfam" id="PF00248">
    <property type="entry name" value="Aldo_ket_red"/>
    <property type="match status" value="1"/>
</dbReference>
<feature type="region of interest" description="Disordered" evidence="1">
    <location>
        <begin position="511"/>
        <end position="532"/>
    </location>
</feature>
<keyword evidence="4" id="KW-1185">Reference proteome</keyword>
<evidence type="ECO:0000259" key="2">
    <source>
        <dbReference type="Pfam" id="PF00248"/>
    </source>
</evidence>
<evidence type="ECO:0000313" key="4">
    <source>
        <dbReference type="Proteomes" id="UP000838756"/>
    </source>
</evidence>